<keyword evidence="2" id="KW-0677">Repeat</keyword>
<protein>
    <submittedName>
        <fullName evidence="5">WD-40 repeat protein</fullName>
    </submittedName>
</protein>
<feature type="transmembrane region" description="Helical" evidence="4">
    <location>
        <begin position="64"/>
        <end position="91"/>
    </location>
</feature>
<dbReference type="InterPro" id="IPR036322">
    <property type="entry name" value="WD40_repeat_dom_sf"/>
</dbReference>
<keyword evidence="6" id="KW-1185">Reference proteome</keyword>
<dbReference type="SMART" id="SM00320">
    <property type="entry name" value="WD40"/>
    <property type="match status" value="1"/>
</dbReference>
<accession>X6NAE3</accession>
<organism evidence="5 6">
    <name type="scientific">Reticulomyxa filosa</name>
    <dbReference type="NCBI Taxonomy" id="46433"/>
    <lineage>
        <taxon>Eukaryota</taxon>
        <taxon>Sar</taxon>
        <taxon>Rhizaria</taxon>
        <taxon>Retaria</taxon>
        <taxon>Foraminifera</taxon>
        <taxon>Monothalamids</taxon>
        <taxon>Reticulomyxidae</taxon>
        <taxon>Reticulomyxa</taxon>
    </lineage>
</organism>
<dbReference type="Proteomes" id="UP000023152">
    <property type="component" value="Unassembled WGS sequence"/>
</dbReference>
<sequence length="105" mass="12585">MFETFRSSSKLINTFTGHTSTVWSIDYSTFDYCQFICSGSSDTTVRVWDVETSKSYMFSMDMKILFFVLIFHHYKAIITMIVIIVKVIILFDWWKWIYNLFWIIG</sequence>
<evidence type="ECO:0000313" key="5">
    <source>
        <dbReference type="EMBL" id="ETO22282.1"/>
    </source>
</evidence>
<proteinExistence type="predicted"/>
<dbReference type="InterPro" id="IPR015943">
    <property type="entry name" value="WD40/YVTN_repeat-like_dom_sf"/>
</dbReference>
<dbReference type="PROSITE" id="PS50082">
    <property type="entry name" value="WD_REPEATS_2"/>
    <property type="match status" value="1"/>
</dbReference>
<keyword evidence="1 3" id="KW-0853">WD repeat</keyword>
<evidence type="ECO:0000256" key="2">
    <source>
        <dbReference type="ARBA" id="ARBA00022737"/>
    </source>
</evidence>
<keyword evidence="4" id="KW-0472">Membrane</keyword>
<evidence type="ECO:0000313" key="6">
    <source>
        <dbReference type="Proteomes" id="UP000023152"/>
    </source>
</evidence>
<comment type="caution">
    <text evidence="5">The sequence shown here is derived from an EMBL/GenBank/DDBJ whole genome shotgun (WGS) entry which is preliminary data.</text>
</comment>
<dbReference type="EMBL" id="ASPP01010866">
    <property type="protein sequence ID" value="ETO22282.1"/>
    <property type="molecule type" value="Genomic_DNA"/>
</dbReference>
<dbReference type="Pfam" id="PF00400">
    <property type="entry name" value="WD40"/>
    <property type="match status" value="1"/>
</dbReference>
<feature type="repeat" description="WD" evidence="3">
    <location>
        <begin position="15"/>
        <end position="58"/>
    </location>
</feature>
<dbReference type="PROSITE" id="PS00678">
    <property type="entry name" value="WD_REPEATS_1"/>
    <property type="match status" value="1"/>
</dbReference>
<dbReference type="AlphaFoldDB" id="X6NAE3"/>
<dbReference type="InterPro" id="IPR019775">
    <property type="entry name" value="WD40_repeat_CS"/>
</dbReference>
<evidence type="ECO:0000256" key="1">
    <source>
        <dbReference type="ARBA" id="ARBA00022574"/>
    </source>
</evidence>
<dbReference type="Gene3D" id="2.130.10.10">
    <property type="entry name" value="YVTN repeat-like/Quinoprotein amine dehydrogenase"/>
    <property type="match status" value="1"/>
</dbReference>
<keyword evidence="4" id="KW-0812">Transmembrane</keyword>
<dbReference type="InterPro" id="IPR001680">
    <property type="entry name" value="WD40_rpt"/>
</dbReference>
<dbReference type="PROSITE" id="PS50294">
    <property type="entry name" value="WD_REPEATS_REGION"/>
    <property type="match status" value="1"/>
</dbReference>
<evidence type="ECO:0000256" key="4">
    <source>
        <dbReference type="SAM" id="Phobius"/>
    </source>
</evidence>
<evidence type="ECO:0000256" key="3">
    <source>
        <dbReference type="PROSITE-ProRule" id="PRU00221"/>
    </source>
</evidence>
<dbReference type="SUPFAM" id="SSF50978">
    <property type="entry name" value="WD40 repeat-like"/>
    <property type="match status" value="1"/>
</dbReference>
<gene>
    <name evidence="5" type="ORF">RFI_14918</name>
</gene>
<keyword evidence="4" id="KW-1133">Transmembrane helix</keyword>
<name>X6NAE3_RETFI</name>
<reference evidence="5 6" key="1">
    <citation type="journal article" date="2013" name="Curr. Biol.">
        <title>The Genome of the Foraminiferan Reticulomyxa filosa.</title>
        <authorList>
            <person name="Glockner G."/>
            <person name="Hulsmann N."/>
            <person name="Schleicher M."/>
            <person name="Noegel A.A."/>
            <person name="Eichinger L."/>
            <person name="Gallinger C."/>
            <person name="Pawlowski J."/>
            <person name="Sierra R."/>
            <person name="Euteneuer U."/>
            <person name="Pillet L."/>
            <person name="Moustafa A."/>
            <person name="Platzer M."/>
            <person name="Groth M."/>
            <person name="Szafranski K."/>
            <person name="Schliwa M."/>
        </authorList>
    </citation>
    <scope>NUCLEOTIDE SEQUENCE [LARGE SCALE GENOMIC DNA]</scope>
</reference>